<feature type="domain" description="ABC3 transporter permease C-terminal" evidence="8">
    <location>
        <begin position="287"/>
        <end position="404"/>
    </location>
</feature>
<dbReference type="GO" id="GO:0005886">
    <property type="term" value="C:plasma membrane"/>
    <property type="evidence" value="ECO:0007669"/>
    <property type="project" value="UniProtKB-SubCell"/>
</dbReference>
<sequence>MNKIAIITAIQAIRRQKKRTALTMLAISIGIASAITIMAAGKGIQKLILSQLDVFGPDTLYIETHVPHKIVSGPGSIGIIITSLKDRDIETVRRADNIEAAYGQVIGQETVSYSGQIKKIMLLGKGYSAPDIETINLIEGHWFTREEEESISSVAVLGWSVKNTLFGEDSAVNKIIYIKGKPFRVTGVRKKQGNTFFLDLDNIIAIPTKTMQKKLLGINYVQGISVKMKDVSKSTNTREELIELLRANHEITNPDPNQNDFIVNTTADAQASLITITDGITLLLVALVGISLIVGGVGIMNIMYVSVVERTFEIGLRKALGAKQHDILWQFLSEAIIITAGGGIAGVIFGALFSFLIYVVATEFGFVWIYSVTISSILFSVLFSAGIGVIFGYYPARQAARKNPIDALRFE</sequence>
<keyword evidence="3 7" id="KW-0812">Transmembrane</keyword>
<evidence type="ECO:0000313" key="11">
    <source>
        <dbReference type="Proteomes" id="UP000177040"/>
    </source>
</evidence>
<dbReference type="PANTHER" id="PTHR30572">
    <property type="entry name" value="MEMBRANE COMPONENT OF TRANSPORTER-RELATED"/>
    <property type="match status" value="1"/>
</dbReference>
<organism evidence="10 11">
    <name type="scientific">Candidatus Magasanikbacteria bacterium RIFCSPLOWO2_01_FULL_40_15</name>
    <dbReference type="NCBI Taxonomy" id="1798686"/>
    <lineage>
        <taxon>Bacteria</taxon>
        <taxon>Candidatus Magasanikiibacteriota</taxon>
    </lineage>
</organism>
<dbReference type="GO" id="GO:0022857">
    <property type="term" value="F:transmembrane transporter activity"/>
    <property type="evidence" value="ECO:0007669"/>
    <property type="project" value="TreeGrafter"/>
</dbReference>
<evidence type="ECO:0000256" key="6">
    <source>
        <dbReference type="ARBA" id="ARBA00038076"/>
    </source>
</evidence>
<evidence type="ECO:0008006" key="12">
    <source>
        <dbReference type="Google" id="ProtNLM"/>
    </source>
</evidence>
<protein>
    <recommendedName>
        <fullName evidence="12">Multidrug ABC transporter substrate-binding protein</fullName>
    </recommendedName>
</protein>
<evidence type="ECO:0000256" key="1">
    <source>
        <dbReference type="ARBA" id="ARBA00004651"/>
    </source>
</evidence>
<accession>A0A1F6N0R0</accession>
<dbReference type="InterPro" id="IPR025857">
    <property type="entry name" value="MacB_PCD"/>
</dbReference>
<evidence type="ECO:0000256" key="2">
    <source>
        <dbReference type="ARBA" id="ARBA00022475"/>
    </source>
</evidence>
<evidence type="ECO:0000259" key="8">
    <source>
        <dbReference type="Pfam" id="PF02687"/>
    </source>
</evidence>
<proteinExistence type="inferred from homology"/>
<feature type="transmembrane region" description="Helical" evidence="7">
    <location>
        <begin position="282"/>
        <end position="307"/>
    </location>
</feature>
<dbReference type="EMBL" id="MFQH01000025">
    <property type="protein sequence ID" value="OGH77253.1"/>
    <property type="molecule type" value="Genomic_DNA"/>
</dbReference>
<feature type="transmembrane region" description="Helical" evidence="7">
    <location>
        <begin position="367"/>
        <end position="394"/>
    </location>
</feature>
<evidence type="ECO:0000256" key="5">
    <source>
        <dbReference type="ARBA" id="ARBA00023136"/>
    </source>
</evidence>
<comment type="similarity">
    <text evidence="6">Belongs to the ABC-4 integral membrane protein family.</text>
</comment>
<dbReference type="AlphaFoldDB" id="A0A1F6N0R0"/>
<evidence type="ECO:0000313" key="10">
    <source>
        <dbReference type="EMBL" id="OGH77253.1"/>
    </source>
</evidence>
<keyword evidence="2" id="KW-1003">Cell membrane</keyword>
<dbReference type="Pfam" id="PF02687">
    <property type="entry name" value="FtsX"/>
    <property type="match status" value="1"/>
</dbReference>
<feature type="transmembrane region" description="Helical" evidence="7">
    <location>
        <begin position="328"/>
        <end position="361"/>
    </location>
</feature>
<evidence type="ECO:0000256" key="3">
    <source>
        <dbReference type="ARBA" id="ARBA00022692"/>
    </source>
</evidence>
<comment type="caution">
    <text evidence="10">The sequence shown here is derived from an EMBL/GenBank/DDBJ whole genome shotgun (WGS) entry which is preliminary data.</text>
</comment>
<evidence type="ECO:0000256" key="4">
    <source>
        <dbReference type="ARBA" id="ARBA00022989"/>
    </source>
</evidence>
<dbReference type="InterPro" id="IPR003838">
    <property type="entry name" value="ABC3_permease_C"/>
</dbReference>
<gene>
    <name evidence="10" type="ORF">A2983_03965</name>
</gene>
<comment type="subcellular location">
    <subcellularLocation>
        <location evidence="1">Cell membrane</location>
        <topology evidence="1">Multi-pass membrane protein</topology>
    </subcellularLocation>
</comment>
<feature type="transmembrane region" description="Helical" evidence="7">
    <location>
        <begin position="21"/>
        <end position="41"/>
    </location>
</feature>
<keyword evidence="5 7" id="KW-0472">Membrane</keyword>
<name>A0A1F6N0R0_9BACT</name>
<dbReference type="Pfam" id="PF12704">
    <property type="entry name" value="MacB_PCD"/>
    <property type="match status" value="1"/>
</dbReference>
<evidence type="ECO:0000256" key="7">
    <source>
        <dbReference type="SAM" id="Phobius"/>
    </source>
</evidence>
<reference evidence="10 11" key="1">
    <citation type="journal article" date="2016" name="Nat. Commun.">
        <title>Thousands of microbial genomes shed light on interconnected biogeochemical processes in an aquifer system.</title>
        <authorList>
            <person name="Anantharaman K."/>
            <person name="Brown C.T."/>
            <person name="Hug L.A."/>
            <person name="Sharon I."/>
            <person name="Castelle C.J."/>
            <person name="Probst A.J."/>
            <person name="Thomas B.C."/>
            <person name="Singh A."/>
            <person name="Wilkins M.J."/>
            <person name="Karaoz U."/>
            <person name="Brodie E.L."/>
            <person name="Williams K.H."/>
            <person name="Hubbard S.S."/>
            <person name="Banfield J.F."/>
        </authorList>
    </citation>
    <scope>NUCLEOTIDE SEQUENCE [LARGE SCALE GENOMIC DNA]</scope>
</reference>
<keyword evidence="4 7" id="KW-1133">Transmembrane helix</keyword>
<dbReference type="PANTHER" id="PTHR30572:SF4">
    <property type="entry name" value="ABC TRANSPORTER PERMEASE YTRF"/>
    <property type="match status" value="1"/>
</dbReference>
<dbReference type="InterPro" id="IPR050250">
    <property type="entry name" value="Macrolide_Exporter_MacB"/>
</dbReference>
<feature type="domain" description="MacB-like periplasmic core" evidence="9">
    <location>
        <begin position="20"/>
        <end position="242"/>
    </location>
</feature>
<dbReference type="Proteomes" id="UP000177040">
    <property type="component" value="Unassembled WGS sequence"/>
</dbReference>
<evidence type="ECO:0000259" key="9">
    <source>
        <dbReference type="Pfam" id="PF12704"/>
    </source>
</evidence>